<dbReference type="Pfam" id="PF00262">
    <property type="entry name" value="Calreticulin"/>
    <property type="match status" value="1"/>
</dbReference>
<evidence type="ECO:0000256" key="3">
    <source>
        <dbReference type="ARBA" id="ARBA00022692"/>
    </source>
</evidence>
<dbReference type="InterPro" id="IPR013320">
    <property type="entry name" value="ConA-like_dom_sf"/>
</dbReference>
<reference evidence="12" key="1">
    <citation type="submission" date="2016-05" db="EMBL/GenBank/DDBJ databases">
        <title>Comparative genomics of biotechnologically important yeasts.</title>
        <authorList>
            <consortium name="DOE Joint Genome Institute"/>
            <person name="Riley R."/>
            <person name="Haridas S."/>
            <person name="Wolfe K.H."/>
            <person name="Lopes M.R."/>
            <person name="Hittinger C.T."/>
            <person name="Goker M."/>
            <person name="Salamov A."/>
            <person name="Wisecaver J."/>
            <person name="Long T.M."/>
            <person name="Aerts A.L."/>
            <person name="Barry K."/>
            <person name="Choi C."/>
            <person name="Clum A."/>
            <person name="Coughlan A.Y."/>
            <person name="Deshpande S."/>
            <person name="Douglass A.P."/>
            <person name="Hanson S.J."/>
            <person name="Klenk H.-P."/>
            <person name="Labutti K."/>
            <person name="Lapidus A."/>
            <person name="Lindquist E."/>
            <person name="Lipzen A."/>
            <person name="Meier-Kolthoff J.P."/>
            <person name="Ohm R.A."/>
            <person name="Otillar R.P."/>
            <person name="Pangilinan J."/>
            <person name="Peng Y."/>
            <person name="Rokas A."/>
            <person name="Rosa C.A."/>
            <person name="Scheuner C."/>
            <person name="Sibirny A.A."/>
            <person name="Slot J.C."/>
            <person name="Stielow J.B."/>
            <person name="Sun H."/>
            <person name="Kurtzman C.P."/>
            <person name="Blackwell M."/>
            <person name="Grigoriev I.V."/>
            <person name="Jeffries T.W."/>
        </authorList>
    </citation>
    <scope>NUCLEOTIDE SEQUENCE [LARGE SCALE GENOMIC DNA]</scope>
    <source>
        <strain evidence="12">DSM 1968</strain>
    </source>
</reference>
<name>A0A1D2VRQ2_9ASCO</name>
<dbReference type="PRINTS" id="PR00626">
    <property type="entry name" value="CALRETICULIN"/>
</dbReference>
<dbReference type="InParanoid" id="A0A1D2VRQ2"/>
<dbReference type="InterPro" id="IPR009033">
    <property type="entry name" value="Calreticulin/calnexin_P_dom_sf"/>
</dbReference>
<evidence type="ECO:0000256" key="8">
    <source>
        <dbReference type="PIRSR" id="PIRSR601580-3"/>
    </source>
</evidence>
<keyword evidence="5" id="KW-1133">Transmembrane helix</keyword>
<keyword evidence="8" id="KW-1015">Disulfide bond</keyword>
<evidence type="ECO:0000256" key="2">
    <source>
        <dbReference type="ARBA" id="ARBA00010983"/>
    </source>
</evidence>
<evidence type="ECO:0000256" key="5">
    <source>
        <dbReference type="ARBA" id="ARBA00022989"/>
    </source>
</evidence>
<feature type="compositionally biased region" description="Basic and acidic residues" evidence="10">
    <location>
        <begin position="249"/>
        <end position="276"/>
    </location>
</feature>
<dbReference type="GO" id="GO:0036503">
    <property type="term" value="P:ERAD pathway"/>
    <property type="evidence" value="ECO:0007669"/>
    <property type="project" value="TreeGrafter"/>
</dbReference>
<dbReference type="OrthoDB" id="1938156at2759"/>
<dbReference type="Proteomes" id="UP000095038">
    <property type="component" value="Unassembled WGS sequence"/>
</dbReference>
<dbReference type="STRING" id="1344418.A0A1D2VRQ2"/>
<comment type="subcellular location">
    <subcellularLocation>
        <location evidence="1">Endoplasmic reticulum membrane</location>
        <topology evidence="1">Single-pass type I membrane protein</topology>
    </subcellularLocation>
</comment>
<gene>
    <name evidence="11" type="ORF">ASCRUDRAFT_19145</name>
</gene>
<dbReference type="GeneID" id="30963209"/>
<dbReference type="InterPro" id="IPR018124">
    <property type="entry name" value="Calret/calnex_CS"/>
</dbReference>
<dbReference type="PROSITE" id="PS00804">
    <property type="entry name" value="CALRETICULIN_2"/>
    <property type="match status" value="1"/>
</dbReference>
<dbReference type="GO" id="GO:0005789">
    <property type="term" value="C:endoplasmic reticulum membrane"/>
    <property type="evidence" value="ECO:0007669"/>
    <property type="project" value="UniProtKB-SubCell"/>
</dbReference>
<evidence type="ECO:0000256" key="10">
    <source>
        <dbReference type="SAM" id="MobiDB-lite"/>
    </source>
</evidence>
<dbReference type="PANTHER" id="PTHR11073">
    <property type="entry name" value="CALRETICULIN AND CALNEXIN"/>
    <property type="match status" value="1"/>
</dbReference>
<evidence type="ECO:0000313" key="11">
    <source>
        <dbReference type="EMBL" id="ODV64286.1"/>
    </source>
</evidence>
<feature type="region of interest" description="Disordered" evidence="10">
    <location>
        <begin position="396"/>
        <end position="415"/>
    </location>
</feature>
<feature type="region of interest" description="Disordered" evidence="10">
    <location>
        <begin position="194"/>
        <end position="277"/>
    </location>
</feature>
<dbReference type="SUPFAM" id="SSF63887">
    <property type="entry name" value="P-domain of calnexin/calreticulin"/>
    <property type="match status" value="1"/>
</dbReference>
<feature type="non-terminal residue" evidence="11">
    <location>
        <position position="1"/>
    </location>
</feature>
<evidence type="ECO:0000256" key="1">
    <source>
        <dbReference type="ARBA" id="ARBA00004115"/>
    </source>
</evidence>
<feature type="compositionally biased region" description="Low complexity" evidence="10">
    <location>
        <begin position="401"/>
        <end position="415"/>
    </location>
</feature>
<organism evidence="11 12">
    <name type="scientific">Ascoidea rubescens DSM 1968</name>
    <dbReference type="NCBI Taxonomy" id="1344418"/>
    <lineage>
        <taxon>Eukaryota</taxon>
        <taxon>Fungi</taxon>
        <taxon>Dikarya</taxon>
        <taxon>Ascomycota</taxon>
        <taxon>Saccharomycotina</taxon>
        <taxon>Saccharomycetes</taxon>
        <taxon>Ascoideaceae</taxon>
        <taxon>Ascoidea</taxon>
    </lineage>
</organism>
<sequence length="415" mass="47554">IDFGLSEDSFLETFQDKEWKKRWTVSHARRDGEFTYVGKWDVEEPSIYAGFKNDKGLVVKSPAAHHAISTIFDKPFNNKDNTLVLQYEVKLQKGLSCGGAYIKLLSNSQELKENHFSNETPYQVMFGPDKCGTTNKVHLIIKRKDPVTGEYEEKHLKTPPMIRNVKVSTLYTLILDENQNYEIRINGDVAKAGSLTDENTFSPKLNPEKEIDDVNDVKPEDWDDEEEIPDPDQTEKPEDWDETQPKLIPDPKAKKPKNWDEDAPNHITDPDAKVPEDWDEEEDGEWIAPEIPNPVCQKHGCGKWEAPQIPNPEYKGKWRQPLITNVNYQGEWKPRKIPNPDYYEDSKPADLEEIGGIGFELWTMDNDILFDNIYLGHSIREAEFVGNTTFVPKLDIEEQESSANAPKAPKSPSKP</sequence>
<evidence type="ECO:0000256" key="6">
    <source>
        <dbReference type="ARBA" id="ARBA00023136"/>
    </source>
</evidence>
<feature type="non-terminal residue" evidence="11">
    <location>
        <position position="415"/>
    </location>
</feature>
<keyword evidence="7 9" id="KW-0143">Chaperone</keyword>
<dbReference type="EMBL" id="KV454475">
    <property type="protein sequence ID" value="ODV64286.1"/>
    <property type="molecule type" value="Genomic_DNA"/>
</dbReference>
<evidence type="ECO:0000256" key="9">
    <source>
        <dbReference type="RuleBase" id="RU362126"/>
    </source>
</evidence>
<dbReference type="InterPro" id="IPR001580">
    <property type="entry name" value="Calret/calnex"/>
</dbReference>
<dbReference type="RefSeq" id="XP_020050593.1">
    <property type="nucleotide sequence ID" value="XM_020189573.1"/>
</dbReference>
<proteinExistence type="inferred from homology"/>
<keyword evidence="4 9" id="KW-0256">Endoplasmic reticulum</keyword>
<feature type="disulfide bond" evidence="8">
    <location>
        <begin position="97"/>
        <end position="131"/>
    </location>
</feature>
<keyword evidence="12" id="KW-1185">Reference proteome</keyword>
<dbReference type="SUPFAM" id="SSF49899">
    <property type="entry name" value="Concanavalin A-like lectins/glucanases"/>
    <property type="match status" value="1"/>
</dbReference>
<dbReference type="FunFam" id="2.60.120.200:FF:000011">
    <property type="entry name" value="Probable calnexin"/>
    <property type="match status" value="1"/>
</dbReference>
<dbReference type="AlphaFoldDB" id="A0A1D2VRQ2"/>
<comment type="similarity">
    <text evidence="2 9">Belongs to the calreticulin family.</text>
</comment>
<dbReference type="GO" id="GO:0051082">
    <property type="term" value="F:unfolded protein binding"/>
    <property type="evidence" value="ECO:0007669"/>
    <property type="project" value="InterPro"/>
</dbReference>
<dbReference type="Gene3D" id="2.60.120.200">
    <property type="match status" value="1"/>
</dbReference>
<evidence type="ECO:0000313" key="12">
    <source>
        <dbReference type="Proteomes" id="UP000095038"/>
    </source>
</evidence>
<accession>A0A1D2VRQ2</accession>
<evidence type="ECO:0000256" key="7">
    <source>
        <dbReference type="ARBA" id="ARBA00023186"/>
    </source>
</evidence>
<dbReference type="Gene3D" id="2.10.250.10">
    <property type="entry name" value="Calreticulin/calnexin, P domain"/>
    <property type="match status" value="1"/>
</dbReference>
<dbReference type="FunFam" id="2.10.250.10:FF:000001">
    <property type="entry name" value="Calnexin homolog"/>
    <property type="match status" value="1"/>
</dbReference>
<evidence type="ECO:0000256" key="4">
    <source>
        <dbReference type="ARBA" id="ARBA00022824"/>
    </source>
</evidence>
<dbReference type="PANTHER" id="PTHR11073:SF1">
    <property type="entry name" value="CALNEXIN 14D-RELATED"/>
    <property type="match status" value="1"/>
</dbReference>
<feature type="compositionally biased region" description="Acidic residues" evidence="10">
    <location>
        <begin position="221"/>
        <end position="242"/>
    </location>
</feature>
<protein>
    <submittedName>
        <fullName evidence="11">Calreticulin/calnexin</fullName>
    </submittedName>
</protein>
<dbReference type="GO" id="GO:0006457">
    <property type="term" value="P:protein folding"/>
    <property type="evidence" value="ECO:0007669"/>
    <property type="project" value="InterPro"/>
</dbReference>
<keyword evidence="3" id="KW-0812">Transmembrane</keyword>
<dbReference type="GO" id="GO:0005509">
    <property type="term" value="F:calcium ion binding"/>
    <property type="evidence" value="ECO:0007669"/>
    <property type="project" value="InterPro"/>
</dbReference>
<keyword evidence="6" id="KW-0472">Membrane</keyword>
<dbReference type="PROSITE" id="PS00803">
    <property type="entry name" value="CALRETICULIN_1"/>
    <property type="match status" value="1"/>
</dbReference>